<gene>
    <name evidence="1" type="ORF">CLOSTMETH_01451</name>
</gene>
<organism evidence="1 2">
    <name type="scientific">[Clostridium] methylpentosum DSM 5476</name>
    <dbReference type="NCBI Taxonomy" id="537013"/>
    <lineage>
        <taxon>Bacteria</taxon>
        <taxon>Bacillati</taxon>
        <taxon>Bacillota</taxon>
        <taxon>Clostridia</taxon>
        <taxon>Eubacteriales</taxon>
        <taxon>Oscillospiraceae</taxon>
        <taxon>Oscillospiraceae incertae sedis</taxon>
    </lineage>
</organism>
<accession>C0EC82</accession>
<evidence type="ECO:0000313" key="1">
    <source>
        <dbReference type="EMBL" id="EEG30883.1"/>
    </source>
</evidence>
<name>C0EC82_9FIRM</name>
<proteinExistence type="predicted"/>
<evidence type="ECO:0000313" key="2">
    <source>
        <dbReference type="Proteomes" id="UP000003340"/>
    </source>
</evidence>
<protein>
    <submittedName>
        <fullName evidence="1">Uncharacterized protein</fullName>
    </submittedName>
</protein>
<reference evidence="1 2" key="1">
    <citation type="submission" date="2009-01" db="EMBL/GenBank/DDBJ databases">
        <authorList>
            <person name="Fulton L."/>
            <person name="Clifton S."/>
            <person name="Fulton B."/>
            <person name="Xu J."/>
            <person name="Minx P."/>
            <person name="Pepin K.H."/>
            <person name="Johnson M."/>
            <person name="Bhonagiri V."/>
            <person name="Nash W.E."/>
            <person name="Mardis E.R."/>
            <person name="Wilson R.K."/>
        </authorList>
    </citation>
    <scope>NUCLEOTIDE SEQUENCE [LARGE SCALE GENOMIC DNA]</scope>
    <source>
        <strain evidence="1 2">DSM 5476</strain>
    </source>
</reference>
<reference evidence="1 2" key="2">
    <citation type="submission" date="2009-02" db="EMBL/GenBank/DDBJ databases">
        <title>Draft genome sequence of Clostridium methylpentosum (DSM 5476).</title>
        <authorList>
            <person name="Sudarsanam P."/>
            <person name="Ley R."/>
            <person name="Guruge J."/>
            <person name="Turnbaugh P.J."/>
            <person name="Mahowald M."/>
            <person name="Liep D."/>
            <person name="Gordon J."/>
        </authorList>
    </citation>
    <scope>NUCLEOTIDE SEQUENCE [LARGE SCALE GENOMIC DNA]</scope>
    <source>
        <strain evidence="1 2">DSM 5476</strain>
    </source>
</reference>
<dbReference type="HOGENOM" id="CLU_2408894_0_0_9"/>
<dbReference type="STRING" id="537013.CLOSTMETH_01451"/>
<sequence>MAEKQAQFFTYKDKPLVRSGNTIYYGDMADPYVVMLQIKTKKKFDDMELADDVSIQLMRTDPTVRPQDMIVKKSEKKGLYNAMDIASIWLRRALEKE</sequence>
<comment type="caution">
    <text evidence="1">The sequence shown here is derived from an EMBL/GenBank/DDBJ whole genome shotgun (WGS) entry which is preliminary data.</text>
</comment>
<dbReference type="Proteomes" id="UP000003340">
    <property type="component" value="Unassembled WGS sequence"/>
</dbReference>
<dbReference type="eggNOG" id="ENOG50337GI">
    <property type="taxonomic scope" value="Bacteria"/>
</dbReference>
<keyword evidence="2" id="KW-1185">Reference proteome</keyword>
<dbReference type="AlphaFoldDB" id="C0EC82"/>
<dbReference type="EMBL" id="ACEC01000047">
    <property type="protein sequence ID" value="EEG30883.1"/>
    <property type="molecule type" value="Genomic_DNA"/>
</dbReference>